<evidence type="ECO:0000313" key="2">
    <source>
        <dbReference type="Proteomes" id="UP001233172"/>
    </source>
</evidence>
<reference evidence="1" key="1">
    <citation type="journal article" date="2023" name="PLoS Negl. Trop. Dis.">
        <title>A genome sequence for Biomphalaria pfeifferi, the major vector snail for the human-infecting parasite Schistosoma mansoni.</title>
        <authorList>
            <person name="Bu L."/>
            <person name="Lu L."/>
            <person name="Laidemitt M.R."/>
            <person name="Zhang S.M."/>
            <person name="Mutuku M."/>
            <person name="Mkoji G."/>
            <person name="Steinauer M."/>
            <person name="Loker E.S."/>
        </authorList>
    </citation>
    <scope>NUCLEOTIDE SEQUENCE</scope>
    <source>
        <strain evidence="1">KasaAsao</strain>
    </source>
</reference>
<gene>
    <name evidence="1" type="ORF">Bpfe_002728</name>
</gene>
<sequence length="50" mass="5527">TIVAYGSNSTIGPVRLSPSMENDTFTRQVELKVEIMNVARSITQVPISFE</sequence>
<accession>A0AAD8C7J8</accession>
<reference evidence="1" key="2">
    <citation type="submission" date="2023-04" db="EMBL/GenBank/DDBJ databases">
        <authorList>
            <person name="Bu L."/>
            <person name="Lu L."/>
            <person name="Laidemitt M.R."/>
            <person name="Zhang S.M."/>
            <person name="Mutuku M."/>
            <person name="Mkoji G."/>
            <person name="Steinauer M."/>
            <person name="Loker E.S."/>
        </authorList>
    </citation>
    <scope>NUCLEOTIDE SEQUENCE</scope>
    <source>
        <strain evidence="1">KasaAsao</strain>
        <tissue evidence="1">Whole Snail</tissue>
    </source>
</reference>
<feature type="non-terminal residue" evidence="1">
    <location>
        <position position="1"/>
    </location>
</feature>
<dbReference type="Proteomes" id="UP001233172">
    <property type="component" value="Unassembled WGS sequence"/>
</dbReference>
<protein>
    <submittedName>
        <fullName evidence="1">Uncharacterized protein</fullName>
    </submittedName>
</protein>
<proteinExistence type="predicted"/>
<feature type="non-terminal residue" evidence="1">
    <location>
        <position position="50"/>
    </location>
</feature>
<dbReference type="AlphaFoldDB" id="A0AAD8C7J8"/>
<comment type="caution">
    <text evidence="1">The sequence shown here is derived from an EMBL/GenBank/DDBJ whole genome shotgun (WGS) entry which is preliminary data.</text>
</comment>
<evidence type="ECO:0000313" key="1">
    <source>
        <dbReference type="EMBL" id="KAK0067887.1"/>
    </source>
</evidence>
<name>A0AAD8C7J8_BIOPF</name>
<dbReference type="EMBL" id="JASAOG010000006">
    <property type="protein sequence ID" value="KAK0067887.1"/>
    <property type="molecule type" value="Genomic_DNA"/>
</dbReference>
<keyword evidence="2" id="KW-1185">Reference proteome</keyword>
<organism evidence="1 2">
    <name type="scientific">Biomphalaria pfeifferi</name>
    <name type="common">Bloodfluke planorb</name>
    <name type="synonym">Freshwater snail</name>
    <dbReference type="NCBI Taxonomy" id="112525"/>
    <lineage>
        <taxon>Eukaryota</taxon>
        <taxon>Metazoa</taxon>
        <taxon>Spiralia</taxon>
        <taxon>Lophotrochozoa</taxon>
        <taxon>Mollusca</taxon>
        <taxon>Gastropoda</taxon>
        <taxon>Heterobranchia</taxon>
        <taxon>Euthyneura</taxon>
        <taxon>Panpulmonata</taxon>
        <taxon>Hygrophila</taxon>
        <taxon>Lymnaeoidea</taxon>
        <taxon>Planorbidae</taxon>
        <taxon>Biomphalaria</taxon>
    </lineage>
</organism>